<comment type="caution">
    <text evidence="1">Lacks conserved residue(s) required for the propagation of feature annotation.</text>
</comment>
<dbReference type="InterPro" id="IPR001024">
    <property type="entry name" value="PLAT/LH2_dom"/>
</dbReference>
<evidence type="ECO:0000256" key="1">
    <source>
        <dbReference type="PROSITE-ProRule" id="PRU00152"/>
    </source>
</evidence>
<evidence type="ECO:0000256" key="2">
    <source>
        <dbReference type="SAM" id="MobiDB-lite"/>
    </source>
</evidence>
<dbReference type="Pfam" id="PF01477">
    <property type="entry name" value="PLAT"/>
    <property type="match status" value="3"/>
</dbReference>
<reference evidence="4 5" key="1">
    <citation type="journal article" date="2015" name="Genome Biol. Evol.">
        <title>Comparative Genomics of a Bacterivorous Green Alga Reveals Evolutionary Causalities and Consequences of Phago-Mixotrophic Mode of Nutrition.</title>
        <authorList>
            <person name="Burns J.A."/>
            <person name="Paasch A."/>
            <person name="Narechania A."/>
            <person name="Kim E."/>
        </authorList>
    </citation>
    <scope>NUCLEOTIDE SEQUENCE [LARGE SCALE GENOMIC DNA]</scope>
    <source>
        <strain evidence="4 5">PLY_AMNH</strain>
    </source>
</reference>
<feature type="compositionally biased region" description="Low complexity" evidence="2">
    <location>
        <begin position="258"/>
        <end position="272"/>
    </location>
</feature>
<dbReference type="AlphaFoldDB" id="A0AAE0BT27"/>
<comment type="caution">
    <text evidence="4">The sequence shown here is derived from an EMBL/GenBank/DDBJ whole genome shotgun (WGS) entry which is preliminary data.</text>
</comment>
<feature type="compositionally biased region" description="Basic and acidic residues" evidence="2">
    <location>
        <begin position="296"/>
        <end position="306"/>
    </location>
</feature>
<feature type="region of interest" description="Disordered" evidence="2">
    <location>
        <begin position="27"/>
        <end position="101"/>
    </location>
</feature>
<feature type="domain" description="PLAT" evidence="3">
    <location>
        <begin position="481"/>
        <end position="601"/>
    </location>
</feature>
<organism evidence="4 5">
    <name type="scientific">Cymbomonas tetramitiformis</name>
    <dbReference type="NCBI Taxonomy" id="36881"/>
    <lineage>
        <taxon>Eukaryota</taxon>
        <taxon>Viridiplantae</taxon>
        <taxon>Chlorophyta</taxon>
        <taxon>Pyramimonadophyceae</taxon>
        <taxon>Pyramimonadales</taxon>
        <taxon>Pyramimonadaceae</taxon>
        <taxon>Cymbomonas</taxon>
    </lineage>
</organism>
<dbReference type="EMBL" id="LGRX02033212">
    <property type="protein sequence ID" value="KAK3242222.1"/>
    <property type="molecule type" value="Genomic_DNA"/>
</dbReference>
<evidence type="ECO:0000259" key="3">
    <source>
        <dbReference type="PROSITE" id="PS50095"/>
    </source>
</evidence>
<dbReference type="SMART" id="SM00308">
    <property type="entry name" value="LH2"/>
    <property type="match status" value="3"/>
</dbReference>
<feature type="domain" description="PLAT" evidence="3">
    <location>
        <begin position="315"/>
        <end position="435"/>
    </location>
</feature>
<feature type="region of interest" description="Disordered" evidence="2">
    <location>
        <begin position="516"/>
        <end position="535"/>
    </location>
</feature>
<dbReference type="PANTHER" id="PTHR45901">
    <property type="entry name" value="PROTEIN CBG12474"/>
    <property type="match status" value="1"/>
</dbReference>
<dbReference type="InterPro" id="IPR052970">
    <property type="entry name" value="Inner_ear_hair_cell_LOXHD"/>
</dbReference>
<gene>
    <name evidence="4" type="ORF">CYMTET_48072</name>
</gene>
<proteinExistence type="predicted"/>
<name>A0AAE0BT27_9CHLO</name>
<evidence type="ECO:0000313" key="5">
    <source>
        <dbReference type="Proteomes" id="UP001190700"/>
    </source>
</evidence>
<dbReference type="InterPro" id="IPR036392">
    <property type="entry name" value="PLAT/LH2_dom_sf"/>
</dbReference>
<dbReference type="Proteomes" id="UP001190700">
    <property type="component" value="Unassembled WGS sequence"/>
</dbReference>
<feature type="region of interest" description="Disordered" evidence="2">
    <location>
        <begin position="233"/>
        <end position="312"/>
    </location>
</feature>
<evidence type="ECO:0000313" key="4">
    <source>
        <dbReference type="EMBL" id="KAK3242222.1"/>
    </source>
</evidence>
<feature type="compositionally biased region" description="Acidic residues" evidence="2">
    <location>
        <begin position="199"/>
        <end position="217"/>
    </location>
</feature>
<feature type="domain" description="PLAT" evidence="3">
    <location>
        <begin position="620"/>
        <end position="739"/>
    </location>
</feature>
<feature type="compositionally biased region" description="Acidic residues" evidence="2">
    <location>
        <begin position="240"/>
        <end position="252"/>
    </location>
</feature>
<accession>A0AAE0BT27</accession>
<protein>
    <recommendedName>
        <fullName evidence="3">PLAT domain-containing protein</fullName>
    </recommendedName>
</protein>
<dbReference type="PANTHER" id="PTHR45901:SF3">
    <property type="entry name" value="LIPOXYGENASE HOMOLOGY DOMAIN-CONTAINING PROTEIN 1"/>
    <property type="match status" value="1"/>
</dbReference>
<dbReference type="SUPFAM" id="SSF49723">
    <property type="entry name" value="Lipase/lipooxygenase domain (PLAT/LH2 domain)"/>
    <property type="match status" value="3"/>
</dbReference>
<keyword evidence="5" id="KW-1185">Reference proteome</keyword>
<dbReference type="PROSITE" id="PS50095">
    <property type="entry name" value="PLAT"/>
    <property type="match status" value="3"/>
</dbReference>
<sequence>MDMVFSTVIDLEERRLDKVRRTFRKETEELKKQSESLQREREALQSKLRDVERDEQRQREERREAHDELRKERRRLEDREKRLHRDKEQESEREQHVKEDLKTIKEDMTDVKSTISKLLAFMDTISEIQGTVSACREQIVEVQQEIKLVKSQQREVADALGPQTTTQIVTSMASAFAAALRDGTPHPATSEESTRVEDPEKDEDDTQPSTQNEEDNEATVKEDWEFEGYFDKSESNQADPELEDSTGPEQADENLKNAPGEEPAEAPGESSANLVATTPIQGGDGDSSDQPQAMTRPEEERIKLDETTSVEENSSAYSIAVITGESMGAGTDATVKLELRRASGEWWAPALGKSTENPSNPFENGKTDTFEVISPTDVGELTAVRVSHDGKGWGGDWQLASIVVRNKASGKEWVFPCNKAWVKKNEPLEVEVQGGQGVEEAAKQPLVEEAAKQPLVEEAAMQPSLEEAAKQPSLEAAGAGVGYSIALITGESMGAGTDATVKLELRRASGEWWAPALGKSTENPSNPFENGKTDTFEVISPTDVGELTAVRVSHDGKGWGGDWQLASIVVRNKASGKEWVFPCNKAWVKKNEPLEVEVQGGQGVEEAAKQPSLEAAGAGVGYSIALITGESMGAGTDATVKLELRRASGEWWAPALGKSTENPSNPFENGKTDTFEVISPTDVGELTAVRVSHDGKGWGGDWQLASIVVRNKASGKEWVFPCNKAWVKKNEPLEVEVRE</sequence>
<feature type="region of interest" description="Disordered" evidence="2">
    <location>
        <begin position="182"/>
        <end position="221"/>
    </location>
</feature>
<dbReference type="Gene3D" id="2.40.180.10">
    <property type="entry name" value="Catalase core domain"/>
    <property type="match status" value="3"/>
</dbReference>